<dbReference type="OrthoDB" id="9763101at2"/>
<sequence>MLKPRLGHENLGLGVGLRTVHFSHILEHEPEVDWFEIISENFMDSAGRPRNVLEQIAERYPIVMHGVSLSIGSTDPLNRDYLQKLKTLAESVNARWVSDHVCWTGVAGRNTHDLLPIPYNEDTLAHIVKRIQTVQEILERPLVLENPSSYLEFQDSTMSESEFVCRMAEKADCGLLLDVNNVYVSSVNHEFDPVEYIEAIPAERVVQCHLAGHTNCGTHLIDTHNGRVIDPVWNLFQLMHQRTGGVSTLLEWDADIPPFPVVHQEVLKAQKYMDEHLPAGEPVISEDVVADTSTTAIPHPASFITAEFE</sequence>
<keyword evidence="2" id="KW-1185">Reference proteome</keyword>
<proteinExistence type="predicted"/>
<dbReference type="SUPFAM" id="SSF51658">
    <property type="entry name" value="Xylose isomerase-like"/>
    <property type="match status" value="1"/>
</dbReference>
<dbReference type="PANTHER" id="PTHR42194">
    <property type="entry name" value="UPF0276 PROTEIN HI_1600"/>
    <property type="match status" value="1"/>
</dbReference>
<dbReference type="Pfam" id="PF05114">
    <property type="entry name" value="MbnB_TglH_ChrH"/>
    <property type="match status" value="1"/>
</dbReference>
<dbReference type="Gene3D" id="3.20.20.150">
    <property type="entry name" value="Divalent-metal-dependent TIM barrel enzymes"/>
    <property type="match status" value="1"/>
</dbReference>
<dbReference type="InterPro" id="IPR036237">
    <property type="entry name" value="Xyl_isomerase-like_sf"/>
</dbReference>
<reference evidence="1 2" key="1">
    <citation type="submission" date="2019-02" db="EMBL/GenBank/DDBJ databases">
        <title>Deep-cultivation of Planctomycetes and their phenomic and genomic characterization uncovers novel biology.</title>
        <authorList>
            <person name="Wiegand S."/>
            <person name="Jogler M."/>
            <person name="Boedeker C."/>
            <person name="Pinto D."/>
            <person name="Vollmers J."/>
            <person name="Rivas-Marin E."/>
            <person name="Kohn T."/>
            <person name="Peeters S.H."/>
            <person name="Heuer A."/>
            <person name="Rast P."/>
            <person name="Oberbeckmann S."/>
            <person name="Bunk B."/>
            <person name="Jeske O."/>
            <person name="Meyerdierks A."/>
            <person name="Storesund J.E."/>
            <person name="Kallscheuer N."/>
            <person name="Luecker S."/>
            <person name="Lage O.M."/>
            <person name="Pohl T."/>
            <person name="Merkel B.J."/>
            <person name="Hornburger P."/>
            <person name="Mueller R.-W."/>
            <person name="Bruemmer F."/>
            <person name="Labrenz M."/>
            <person name="Spormann A.M."/>
            <person name="Op den Camp H."/>
            <person name="Overmann J."/>
            <person name="Amann R."/>
            <person name="Jetten M.S.M."/>
            <person name="Mascher T."/>
            <person name="Medema M.H."/>
            <person name="Devos D.P."/>
            <person name="Kaster A.-K."/>
            <person name="Ovreas L."/>
            <person name="Rohde M."/>
            <person name="Galperin M.Y."/>
            <person name="Jogler C."/>
        </authorList>
    </citation>
    <scope>NUCLEOTIDE SEQUENCE [LARGE SCALE GENOMIC DNA]</scope>
    <source>
        <strain evidence="1 2">Pan241w</strain>
    </source>
</reference>
<name>A0A517RMD8_9PLAN</name>
<dbReference type="Proteomes" id="UP000317171">
    <property type="component" value="Chromosome"/>
</dbReference>
<protein>
    <submittedName>
        <fullName evidence="1">Uncharacterized protein</fullName>
    </submittedName>
</protein>
<gene>
    <name evidence="1" type="ORF">Pan241w_51620</name>
</gene>
<accession>A0A517RMD8</accession>
<dbReference type="AlphaFoldDB" id="A0A517RMD8"/>
<dbReference type="InterPro" id="IPR007801">
    <property type="entry name" value="MbnB/TglH/ChrH"/>
</dbReference>
<dbReference type="KEGG" id="gaz:Pan241w_51620"/>
<evidence type="ECO:0000313" key="1">
    <source>
        <dbReference type="EMBL" id="QDT45045.1"/>
    </source>
</evidence>
<evidence type="ECO:0000313" key="2">
    <source>
        <dbReference type="Proteomes" id="UP000317171"/>
    </source>
</evidence>
<dbReference type="RefSeq" id="WP_145221005.1">
    <property type="nucleotide sequence ID" value="NZ_CP036269.1"/>
</dbReference>
<dbReference type="EMBL" id="CP036269">
    <property type="protein sequence ID" value="QDT45045.1"/>
    <property type="molecule type" value="Genomic_DNA"/>
</dbReference>
<dbReference type="PANTHER" id="PTHR42194:SF1">
    <property type="entry name" value="UPF0276 PROTEIN HI_1600"/>
    <property type="match status" value="1"/>
</dbReference>
<dbReference type="NCBIfam" id="NF003818">
    <property type="entry name" value="PRK05409.1"/>
    <property type="match status" value="1"/>
</dbReference>
<organism evidence="1 2">
    <name type="scientific">Gimesia alba</name>
    <dbReference type="NCBI Taxonomy" id="2527973"/>
    <lineage>
        <taxon>Bacteria</taxon>
        <taxon>Pseudomonadati</taxon>
        <taxon>Planctomycetota</taxon>
        <taxon>Planctomycetia</taxon>
        <taxon>Planctomycetales</taxon>
        <taxon>Planctomycetaceae</taxon>
        <taxon>Gimesia</taxon>
    </lineage>
</organism>